<name>A0A1P8W9K3_9PLAN</name>
<dbReference type="KEGG" id="fmr:Fuma_00292"/>
<dbReference type="Proteomes" id="UP000187735">
    <property type="component" value="Chromosome"/>
</dbReference>
<proteinExistence type="predicted"/>
<keyword evidence="1" id="KW-0812">Transmembrane</keyword>
<keyword evidence="1" id="KW-1133">Transmembrane helix</keyword>
<dbReference type="STRING" id="1891926.Fuma_00292"/>
<evidence type="ECO:0000313" key="2">
    <source>
        <dbReference type="EMBL" id="APZ90711.1"/>
    </source>
</evidence>
<keyword evidence="3" id="KW-1185">Reference proteome</keyword>
<gene>
    <name evidence="2" type="ORF">Fuma_00292</name>
</gene>
<sequence length="37" mass="4242">MLMRKGTVMKELLLPLGVLVIWFVLNAWVLPKFGVKT</sequence>
<evidence type="ECO:0000256" key="1">
    <source>
        <dbReference type="SAM" id="Phobius"/>
    </source>
</evidence>
<protein>
    <submittedName>
        <fullName evidence="2">Uncharacterized protein</fullName>
    </submittedName>
</protein>
<keyword evidence="1" id="KW-0472">Membrane</keyword>
<feature type="transmembrane region" description="Helical" evidence="1">
    <location>
        <begin position="12"/>
        <end position="30"/>
    </location>
</feature>
<dbReference type="AlphaFoldDB" id="A0A1P8W9K3"/>
<organism evidence="2 3">
    <name type="scientific">Fuerstiella marisgermanici</name>
    <dbReference type="NCBI Taxonomy" id="1891926"/>
    <lineage>
        <taxon>Bacteria</taxon>
        <taxon>Pseudomonadati</taxon>
        <taxon>Planctomycetota</taxon>
        <taxon>Planctomycetia</taxon>
        <taxon>Planctomycetales</taxon>
        <taxon>Planctomycetaceae</taxon>
        <taxon>Fuerstiella</taxon>
    </lineage>
</organism>
<dbReference type="EMBL" id="CP017641">
    <property type="protein sequence ID" value="APZ90711.1"/>
    <property type="molecule type" value="Genomic_DNA"/>
</dbReference>
<evidence type="ECO:0000313" key="3">
    <source>
        <dbReference type="Proteomes" id="UP000187735"/>
    </source>
</evidence>
<reference evidence="2 3" key="1">
    <citation type="journal article" date="2016" name="Front. Microbiol.">
        <title>Fuerstia marisgermanicae gen. nov., sp. nov., an Unusual Member of the Phylum Planctomycetes from the German Wadden Sea.</title>
        <authorList>
            <person name="Kohn T."/>
            <person name="Heuer A."/>
            <person name="Jogler M."/>
            <person name="Vollmers J."/>
            <person name="Boedeker C."/>
            <person name="Bunk B."/>
            <person name="Rast P."/>
            <person name="Borchert D."/>
            <person name="Glockner I."/>
            <person name="Freese H.M."/>
            <person name="Klenk H.P."/>
            <person name="Overmann J."/>
            <person name="Kaster A.K."/>
            <person name="Rohde M."/>
            <person name="Wiegand S."/>
            <person name="Jogler C."/>
        </authorList>
    </citation>
    <scope>NUCLEOTIDE SEQUENCE [LARGE SCALE GENOMIC DNA]</scope>
    <source>
        <strain evidence="2 3">NH11</strain>
    </source>
</reference>
<accession>A0A1P8W9K3</accession>